<keyword evidence="5 7" id="KW-0418">Kinase</keyword>
<dbReference type="PROSITE" id="PS51219">
    <property type="entry name" value="DPCK"/>
    <property type="match status" value="1"/>
</dbReference>
<dbReference type="Proteomes" id="UP001580928">
    <property type="component" value="Unassembled WGS sequence"/>
</dbReference>
<dbReference type="InterPro" id="IPR001977">
    <property type="entry name" value="Depp_CoAkinase"/>
</dbReference>
<protein>
    <recommendedName>
        <fullName evidence="5 6">Dephospho-CoA kinase</fullName>
        <ecNumber evidence="5 6">2.7.1.24</ecNumber>
    </recommendedName>
    <alternativeName>
        <fullName evidence="5">Dephosphocoenzyme A kinase</fullName>
    </alternativeName>
</protein>
<evidence type="ECO:0000256" key="3">
    <source>
        <dbReference type="ARBA" id="ARBA00022840"/>
    </source>
</evidence>
<evidence type="ECO:0000256" key="5">
    <source>
        <dbReference type="HAMAP-Rule" id="MF_00376"/>
    </source>
</evidence>
<keyword evidence="4 5" id="KW-0173">Coenzyme A biosynthesis</keyword>
<reference evidence="7 8" key="1">
    <citation type="submission" date="2024-04" db="EMBL/GenBank/DDBJ databases">
        <title>Albibacterium profundi sp. nov., isolated from sediment of the Challenger Deep of Mariana Trench.</title>
        <authorList>
            <person name="Wang Y."/>
        </authorList>
    </citation>
    <scope>NUCLEOTIDE SEQUENCE [LARGE SCALE GENOMIC DNA]</scope>
    <source>
        <strain evidence="7 8">RHL897</strain>
    </source>
</reference>
<dbReference type="GO" id="GO:0004140">
    <property type="term" value="F:dephospho-CoA kinase activity"/>
    <property type="evidence" value="ECO:0007669"/>
    <property type="project" value="UniProtKB-EC"/>
</dbReference>
<evidence type="ECO:0000256" key="6">
    <source>
        <dbReference type="NCBIfam" id="TIGR00152"/>
    </source>
</evidence>
<sequence length="200" mass="22605">MLKIGITGGIGSGKTTVCKVFEILKIPVFYADDAAKSVMNKDPHLIDAIKREFGSELYSEEEILDRKALAKLVFNNSQALEKLNSLVHPAAIQAFEDWSKEQDSPYIIKEAAILFESGSYKDCDFTILVYTPENLRIKRVMKRDNTTEAEVRARIDKQMPEDKKRELSDFVIENDGSTALLPQVLSLHGYFLSRSKLNKS</sequence>
<evidence type="ECO:0000313" key="8">
    <source>
        <dbReference type="Proteomes" id="UP001580928"/>
    </source>
</evidence>
<comment type="pathway">
    <text evidence="5">Cofactor biosynthesis; coenzyme A biosynthesis; CoA from (R)-pantothenate: step 5/5.</text>
</comment>
<dbReference type="PANTHER" id="PTHR10695:SF46">
    <property type="entry name" value="BIFUNCTIONAL COENZYME A SYNTHASE-RELATED"/>
    <property type="match status" value="1"/>
</dbReference>
<dbReference type="Pfam" id="PF01121">
    <property type="entry name" value="CoaE"/>
    <property type="match status" value="1"/>
</dbReference>
<dbReference type="HAMAP" id="MF_00376">
    <property type="entry name" value="Dephospho_CoA_kinase"/>
    <property type="match status" value="1"/>
</dbReference>
<dbReference type="EC" id="2.7.1.24" evidence="5 6"/>
<keyword evidence="2 5" id="KW-0547">Nucleotide-binding</keyword>
<dbReference type="RefSeq" id="WP_375556520.1">
    <property type="nucleotide sequence ID" value="NZ_JBBVGT010000002.1"/>
</dbReference>
<dbReference type="PANTHER" id="PTHR10695">
    <property type="entry name" value="DEPHOSPHO-COA KINASE-RELATED"/>
    <property type="match status" value="1"/>
</dbReference>
<accession>A0ABV5CF12</accession>
<comment type="caution">
    <text evidence="7">The sequence shown here is derived from an EMBL/GenBank/DDBJ whole genome shotgun (WGS) entry which is preliminary data.</text>
</comment>
<keyword evidence="5 7" id="KW-0808">Transferase</keyword>
<evidence type="ECO:0000256" key="4">
    <source>
        <dbReference type="ARBA" id="ARBA00022993"/>
    </source>
</evidence>
<comment type="similarity">
    <text evidence="1 5">Belongs to the CoaE family.</text>
</comment>
<comment type="function">
    <text evidence="5">Catalyzes the phosphorylation of the 3'-hydroxyl group of dephosphocoenzyme A to form coenzyme A.</text>
</comment>
<proteinExistence type="inferred from homology"/>
<evidence type="ECO:0000256" key="2">
    <source>
        <dbReference type="ARBA" id="ARBA00022741"/>
    </source>
</evidence>
<keyword evidence="3 5" id="KW-0067">ATP-binding</keyword>
<dbReference type="CDD" id="cd02022">
    <property type="entry name" value="DPCK"/>
    <property type="match status" value="1"/>
</dbReference>
<evidence type="ECO:0000313" key="7">
    <source>
        <dbReference type="EMBL" id="MFB5944962.1"/>
    </source>
</evidence>
<dbReference type="InterPro" id="IPR027417">
    <property type="entry name" value="P-loop_NTPase"/>
</dbReference>
<comment type="catalytic activity">
    <reaction evidence="5">
        <text>3'-dephospho-CoA + ATP = ADP + CoA + H(+)</text>
        <dbReference type="Rhea" id="RHEA:18245"/>
        <dbReference type="ChEBI" id="CHEBI:15378"/>
        <dbReference type="ChEBI" id="CHEBI:30616"/>
        <dbReference type="ChEBI" id="CHEBI:57287"/>
        <dbReference type="ChEBI" id="CHEBI:57328"/>
        <dbReference type="ChEBI" id="CHEBI:456216"/>
        <dbReference type="EC" id="2.7.1.24"/>
    </reaction>
</comment>
<name>A0ABV5CF12_9SPHI</name>
<dbReference type="SUPFAM" id="SSF52540">
    <property type="entry name" value="P-loop containing nucleoside triphosphate hydrolases"/>
    <property type="match status" value="1"/>
</dbReference>
<feature type="binding site" evidence="5">
    <location>
        <begin position="11"/>
        <end position="16"/>
    </location>
    <ligand>
        <name>ATP</name>
        <dbReference type="ChEBI" id="CHEBI:30616"/>
    </ligand>
</feature>
<dbReference type="NCBIfam" id="TIGR00152">
    <property type="entry name" value="dephospho-CoA kinase"/>
    <property type="match status" value="1"/>
</dbReference>
<organism evidence="7 8">
    <name type="scientific">Albibacterium profundi</name>
    <dbReference type="NCBI Taxonomy" id="3134906"/>
    <lineage>
        <taxon>Bacteria</taxon>
        <taxon>Pseudomonadati</taxon>
        <taxon>Bacteroidota</taxon>
        <taxon>Sphingobacteriia</taxon>
        <taxon>Sphingobacteriales</taxon>
        <taxon>Sphingobacteriaceae</taxon>
        <taxon>Albibacterium</taxon>
    </lineage>
</organism>
<dbReference type="Gene3D" id="3.40.50.300">
    <property type="entry name" value="P-loop containing nucleotide triphosphate hydrolases"/>
    <property type="match status" value="1"/>
</dbReference>
<keyword evidence="8" id="KW-1185">Reference proteome</keyword>
<evidence type="ECO:0000256" key="1">
    <source>
        <dbReference type="ARBA" id="ARBA00009018"/>
    </source>
</evidence>
<keyword evidence="5" id="KW-0963">Cytoplasm</keyword>
<gene>
    <name evidence="5 7" type="primary">coaE</name>
    <name evidence="7" type="ORF">WKR92_03875</name>
</gene>
<dbReference type="EMBL" id="JBBVGT010000002">
    <property type="protein sequence ID" value="MFB5944962.1"/>
    <property type="molecule type" value="Genomic_DNA"/>
</dbReference>
<comment type="subcellular location">
    <subcellularLocation>
        <location evidence="5">Cytoplasm</location>
    </subcellularLocation>
</comment>